<dbReference type="HOGENOM" id="CLU_032548_1_1_6"/>
<evidence type="ECO:0000259" key="1">
    <source>
        <dbReference type="Pfam" id="PF12476"/>
    </source>
</evidence>
<organism evidence="3 4">
    <name type="scientific">Nitrococcus mobilis Nb-231</name>
    <dbReference type="NCBI Taxonomy" id="314278"/>
    <lineage>
        <taxon>Bacteria</taxon>
        <taxon>Pseudomonadati</taxon>
        <taxon>Pseudomonadota</taxon>
        <taxon>Gammaproteobacteria</taxon>
        <taxon>Chromatiales</taxon>
        <taxon>Ectothiorhodospiraceae</taxon>
        <taxon>Nitrococcus</taxon>
    </lineage>
</organism>
<evidence type="ECO:0000259" key="2">
    <source>
        <dbReference type="Pfam" id="PF13175"/>
    </source>
</evidence>
<dbReference type="eggNOG" id="COG4637">
    <property type="taxonomic scope" value="Bacteria"/>
</dbReference>
<dbReference type="PIRSF" id="PIRSF034888">
    <property type="entry name" value="P-loop_UCP034888"/>
    <property type="match status" value="1"/>
</dbReference>
<dbReference type="InterPro" id="IPR022532">
    <property type="entry name" value="DUF3696"/>
</dbReference>
<evidence type="ECO:0000313" key="3">
    <source>
        <dbReference type="EMBL" id="EAR20260.1"/>
    </source>
</evidence>
<name>A4BVJ5_9GAMM</name>
<dbReference type="InterPro" id="IPR027417">
    <property type="entry name" value="P-loop_NTPase"/>
</dbReference>
<dbReference type="PANTHER" id="PTHR43581:SF2">
    <property type="entry name" value="EXCINUCLEASE ATPASE SUBUNIT"/>
    <property type="match status" value="1"/>
</dbReference>
<dbReference type="OrthoDB" id="3322489at2"/>
<keyword evidence="4" id="KW-1185">Reference proteome</keyword>
<proteinExistence type="predicted"/>
<dbReference type="EMBL" id="AAOF01000027">
    <property type="protein sequence ID" value="EAR20260.1"/>
    <property type="molecule type" value="Genomic_DNA"/>
</dbReference>
<reference evidence="3 4" key="1">
    <citation type="submission" date="2006-02" db="EMBL/GenBank/DDBJ databases">
        <authorList>
            <person name="Waterbury J."/>
            <person name="Ferriera S."/>
            <person name="Johnson J."/>
            <person name="Kravitz S."/>
            <person name="Halpern A."/>
            <person name="Remington K."/>
            <person name="Beeson K."/>
            <person name="Tran B."/>
            <person name="Rogers Y.-H."/>
            <person name="Friedman R."/>
            <person name="Venter J.C."/>
        </authorList>
    </citation>
    <scope>NUCLEOTIDE SEQUENCE [LARGE SCALE GENOMIC DNA]</scope>
    <source>
        <strain evidence="3 4">Nb-231</strain>
    </source>
</reference>
<dbReference type="Pfam" id="PF12476">
    <property type="entry name" value="DUF3696"/>
    <property type="match status" value="1"/>
</dbReference>
<accession>A4BVJ5</accession>
<dbReference type="eggNOG" id="COG4938">
    <property type="taxonomic scope" value="Bacteria"/>
</dbReference>
<gene>
    <name evidence="3" type="ORF">NB231_12926</name>
</gene>
<dbReference type="PANTHER" id="PTHR43581">
    <property type="entry name" value="ATP/GTP PHOSPHATASE"/>
    <property type="match status" value="1"/>
</dbReference>
<dbReference type="SUPFAM" id="SSF52540">
    <property type="entry name" value="P-loop containing nucleoside triphosphate hydrolases"/>
    <property type="match status" value="1"/>
</dbReference>
<dbReference type="Pfam" id="PF13175">
    <property type="entry name" value="AAA_15"/>
    <property type="match status" value="1"/>
</dbReference>
<dbReference type="InterPro" id="IPR051396">
    <property type="entry name" value="Bact_Antivir_Def_Nuclease"/>
</dbReference>
<sequence length="464" mass="52325">MLTELRIKNFKAWKDTGRVRLAPLTVIFGANSAGKSSLGHLLLGLQQTTLLTDRRRAIHLGDRHSPIDLGTLSDCLYEHDMKEKLEFTLGWRLPQAVSLRDPLAPKNTYKGDRMRLESVIRADSKEQPQLERFRYELRNQGDTTLSVEHGIRDKSGPYLDVDPMRLVMKQGRKWPIEAPEKFYRFSGVTLARYQNADALSEFPLRLEQLLADLTYLGPLREPPQRTYSWAGDTVPEVGARGELAIPALLAATHDGVKLNRGPGKRYEAFDAFVARWLRDLGVIDSFVVRPIAEGRKEYEVLVRTRRSSAEVKLTDVGFGVSQVLPALVQAFYAQPNSTVWMEQPEIHLHPQAQAELADAFISAVQASQNGTPRNVQLIVESHSEHFLQRLQRRVAEQAISPDEVAAYFVRQGGVGVKLVPLQINPFGDIENWPDNFFADEMAEITARTVAAMRRKQQETGSAHE</sequence>
<protein>
    <recommendedName>
        <fullName evidence="5">DUF3696 domain-containing protein</fullName>
    </recommendedName>
</protein>
<dbReference type="InterPro" id="IPR041685">
    <property type="entry name" value="AAA_GajA/Old/RecF-like"/>
</dbReference>
<evidence type="ECO:0000313" key="4">
    <source>
        <dbReference type="Proteomes" id="UP000003374"/>
    </source>
</evidence>
<dbReference type="Proteomes" id="UP000003374">
    <property type="component" value="Unassembled WGS sequence"/>
</dbReference>
<feature type="domain" description="Endonuclease GajA/Old nuclease/RecF-like AAA" evidence="2">
    <location>
        <begin position="299"/>
        <end position="386"/>
    </location>
</feature>
<feature type="domain" description="DUF3696" evidence="1">
    <location>
        <begin position="399"/>
        <end position="442"/>
    </location>
</feature>
<dbReference type="AlphaFoldDB" id="A4BVJ5"/>
<dbReference type="RefSeq" id="WP_005003259.1">
    <property type="nucleotide sequence ID" value="NZ_CH672427.1"/>
</dbReference>
<evidence type="ECO:0008006" key="5">
    <source>
        <dbReference type="Google" id="ProtNLM"/>
    </source>
</evidence>
<dbReference type="InterPro" id="IPR014592">
    <property type="entry name" value="P-loop_UCP034888"/>
</dbReference>
<dbReference type="STRING" id="314278.NB231_12926"/>
<comment type="caution">
    <text evidence="3">The sequence shown here is derived from an EMBL/GenBank/DDBJ whole genome shotgun (WGS) entry which is preliminary data.</text>
</comment>